<protein>
    <submittedName>
        <fullName evidence="1">24204_t:CDS:1</fullName>
    </submittedName>
</protein>
<dbReference type="Proteomes" id="UP000789901">
    <property type="component" value="Unassembled WGS sequence"/>
</dbReference>
<keyword evidence="2" id="KW-1185">Reference proteome</keyword>
<proteinExistence type="predicted"/>
<organism evidence="1 2">
    <name type="scientific">Gigaspora margarita</name>
    <dbReference type="NCBI Taxonomy" id="4874"/>
    <lineage>
        <taxon>Eukaryota</taxon>
        <taxon>Fungi</taxon>
        <taxon>Fungi incertae sedis</taxon>
        <taxon>Mucoromycota</taxon>
        <taxon>Glomeromycotina</taxon>
        <taxon>Glomeromycetes</taxon>
        <taxon>Diversisporales</taxon>
        <taxon>Gigasporaceae</taxon>
        <taxon>Gigaspora</taxon>
    </lineage>
</organism>
<evidence type="ECO:0000313" key="1">
    <source>
        <dbReference type="EMBL" id="CAG8595432.1"/>
    </source>
</evidence>
<name>A0ABN7UH36_GIGMA</name>
<evidence type="ECO:0000313" key="2">
    <source>
        <dbReference type="Proteomes" id="UP000789901"/>
    </source>
</evidence>
<sequence length="161" mass="18584">MSQCDKILSGCADKKPYAHQKLSFIFEQLENQYAQHYEAYRLHAKAESNEQANPQYKAQRAHKSNATYIKVYDTTSVIHYQLGLIEVKCLQCEALHWIEEKVASSALTPIFKDSRSHNFQKNIRKYNSLLAFTLMGAKIDKSIVGTKEVYCFQILVKCTIR</sequence>
<reference evidence="1 2" key="1">
    <citation type="submission" date="2021-06" db="EMBL/GenBank/DDBJ databases">
        <authorList>
            <person name="Kallberg Y."/>
            <person name="Tangrot J."/>
            <person name="Rosling A."/>
        </authorList>
    </citation>
    <scope>NUCLEOTIDE SEQUENCE [LARGE SCALE GENOMIC DNA]</scope>
    <source>
        <strain evidence="1 2">120-4 pot B 10/14</strain>
    </source>
</reference>
<accession>A0ABN7UH36</accession>
<dbReference type="EMBL" id="CAJVQB010003037">
    <property type="protein sequence ID" value="CAG8595432.1"/>
    <property type="molecule type" value="Genomic_DNA"/>
</dbReference>
<gene>
    <name evidence="1" type="ORF">GMARGA_LOCUS6615</name>
</gene>
<comment type="caution">
    <text evidence="1">The sequence shown here is derived from an EMBL/GenBank/DDBJ whole genome shotgun (WGS) entry which is preliminary data.</text>
</comment>